<accession>A0ABR7VEY1</accession>
<dbReference type="InterPro" id="IPR021471">
    <property type="entry name" value="DUF3124"/>
</dbReference>
<dbReference type="RefSeq" id="WP_188315333.1">
    <property type="nucleotide sequence ID" value="NZ_JABTCG010000006.1"/>
</dbReference>
<proteinExistence type="predicted"/>
<evidence type="ECO:0000313" key="1">
    <source>
        <dbReference type="EMBL" id="MBD0852206.1"/>
    </source>
</evidence>
<protein>
    <submittedName>
        <fullName evidence="1">DUF3124 domain-containing protein</fullName>
    </submittedName>
</protein>
<comment type="caution">
    <text evidence="1">The sequence shown here is derived from an EMBL/GenBank/DDBJ whole genome shotgun (WGS) entry which is preliminary data.</text>
</comment>
<keyword evidence="2" id="KW-1185">Reference proteome</keyword>
<reference evidence="1 2" key="1">
    <citation type="submission" date="2020-05" db="EMBL/GenBank/DDBJ databases">
        <title>The draft genome sequence of Maribacter arenosus CAU 1321.</title>
        <authorList>
            <person name="Mu L."/>
        </authorList>
    </citation>
    <scope>NUCLEOTIDE SEQUENCE [LARGE SCALE GENOMIC DNA]</scope>
    <source>
        <strain evidence="1 2">CAU 1321</strain>
    </source>
</reference>
<dbReference type="EMBL" id="JABTCG010000006">
    <property type="protein sequence ID" value="MBD0852206.1"/>
    <property type="molecule type" value="Genomic_DNA"/>
</dbReference>
<dbReference type="Proteomes" id="UP000598350">
    <property type="component" value="Unassembled WGS sequence"/>
</dbReference>
<sequence>MKTNIILFFLLVLFCSCEEHYGTNEPHHENFEKRTVHSTLLDSLESGKTYLSVYSQIYSLSEHKTHNLTVTASIRNIGLKDTVYITKAEYYDTHAKPIHTYFDKPIYVAPLETVEIVIDDVGQTGVAGANFIFDWKIKMTSTEPLFEGVMISTYGSKGLSFTTQGKRIE</sequence>
<evidence type="ECO:0000313" key="2">
    <source>
        <dbReference type="Proteomes" id="UP000598350"/>
    </source>
</evidence>
<gene>
    <name evidence="1" type="ORF">HPE63_16105</name>
</gene>
<dbReference type="Pfam" id="PF11322">
    <property type="entry name" value="DUF3124"/>
    <property type="match status" value="1"/>
</dbReference>
<organism evidence="1 2">
    <name type="scientific">Maribacter arenosus</name>
    <dbReference type="NCBI Taxonomy" id="1854708"/>
    <lineage>
        <taxon>Bacteria</taxon>
        <taxon>Pseudomonadati</taxon>
        <taxon>Bacteroidota</taxon>
        <taxon>Flavobacteriia</taxon>
        <taxon>Flavobacteriales</taxon>
        <taxon>Flavobacteriaceae</taxon>
        <taxon>Maribacter</taxon>
    </lineage>
</organism>
<name>A0ABR7VEY1_9FLAO</name>
<dbReference type="PROSITE" id="PS51257">
    <property type="entry name" value="PROKAR_LIPOPROTEIN"/>
    <property type="match status" value="1"/>
</dbReference>